<name>A0A1H2XR81_HALVA</name>
<dbReference type="EMBL" id="FNOF01000010">
    <property type="protein sequence ID" value="SDW95412.1"/>
    <property type="molecule type" value="Genomic_DNA"/>
</dbReference>
<dbReference type="AlphaFoldDB" id="A0A1H2XR81"/>
<dbReference type="Gene3D" id="1.10.10.10">
    <property type="entry name" value="Winged helix-like DNA-binding domain superfamily/Winged helix DNA-binding domain"/>
    <property type="match status" value="1"/>
</dbReference>
<reference evidence="1 2" key="1">
    <citation type="submission" date="2016-10" db="EMBL/GenBank/DDBJ databases">
        <authorList>
            <person name="de Groot N.N."/>
        </authorList>
    </citation>
    <scope>NUCLEOTIDE SEQUENCE [LARGE SCALE GENOMIC DNA]</scope>
    <source>
        <strain evidence="1 2">DSM 3756</strain>
    </source>
</reference>
<organism evidence="1 2">
    <name type="scientific">Haloarcula vallismortis</name>
    <name type="common">Halobacterium vallismortis</name>
    <dbReference type="NCBI Taxonomy" id="28442"/>
    <lineage>
        <taxon>Archaea</taxon>
        <taxon>Methanobacteriati</taxon>
        <taxon>Methanobacteriota</taxon>
        <taxon>Stenosarchaea group</taxon>
        <taxon>Halobacteria</taxon>
        <taxon>Halobacteriales</taxon>
        <taxon>Haloarculaceae</taxon>
        <taxon>Haloarcula</taxon>
    </lineage>
</organism>
<dbReference type="SUPFAM" id="SSF46785">
    <property type="entry name" value="Winged helix' DNA-binding domain"/>
    <property type="match status" value="1"/>
</dbReference>
<protein>
    <submittedName>
        <fullName evidence="1">Helix-turn-helix domain-containing protein</fullName>
    </submittedName>
</protein>
<accession>A0A1H2XR81</accession>
<sequence length="193" mass="21427">MIEKGVCPFQILETNSHPLSEGLLYFRHWPETATGVPQDTGVDVSHRIQVAAPSYRNRTVRRTTSARTLRGPAVAHNDVSETQALFDALADPDCRYILRVLDEPLPAKEVASVCDLPQTSTYRKLEQLSEAELVAEETDVRADGHHATAYVRDCDGVFVGIDPDGTFEVDVLPAEEQPSDRLALLWSRVSEEL</sequence>
<evidence type="ECO:0000313" key="2">
    <source>
        <dbReference type="Proteomes" id="UP000182573"/>
    </source>
</evidence>
<dbReference type="STRING" id="28442.SAMN05443574_11084"/>
<dbReference type="InterPro" id="IPR036388">
    <property type="entry name" value="WH-like_DNA-bd_sf"/>
</dbReference>
<proteinExistence type="predicted"/>
<dbReference type="InterPro" id="IPR036390">
    <property type="entry name" value="WH_DNA-bd_sf"/>
</dbReference>
<dbReference type="Proteomes" id="UP000182573">
    <property type="component" value="Unassembled WGS sequence"/>
</dbReference>
<evidence type="ECO:0000313" key="1">
    <source>
        <dbReference type="EMBL" id="SDW95412.1"/>
    </source>
</evidence>
<gene>
    <name evidence="1" type="ORF">SAMN05443574_11084</name>
</gene>
<dbReference type="Pfam" id="PF12840">
    <property type="entry name" value="HTH_20"/>
    <property type="match status" value="1"/>
</dbReference>